<dbReference type="EMBL" id="JANKHO010000150">
    <property type="protein sequence ID" value="KAJ3514327.1"/>
    <property type="molecule type" value="Genomic_DNA"/>
</dbReference>
<reference evidence="2" key="1">
    <citation type="submission" date="2022-07" db="EMBL/GenBank/DDBJ databases">
        <title>Genome Sequence of Agrocybe chaxingu.</title>
        <authorList>
            <person name="Buettner E."/>
        </authorList>
    </citation>
    <scope>NUCLEOTIDE SEQUENCE</scope>
    <source>
        <strain evidence="2">MP-N11</strain>
    </source>
</reference>
<feature type="compositionally biased region" description="Basic and acidic residues" evidence="1">
    <location>
        <begin position="378"/>
        <end position="397"/>
    </location>
</feature>
<keyword evidence="3" id="KW-1185">Reference proteome</keyword>
<feature type="compositionally biased region" description="Basic and acidic residues" evidence="1">
    <location>
        <begin position="295"/>
        <end position="308"/>
    </location>
</feature>
<feature type="region of interest" description="Disordered" evidence="1">
    <location>
        <begin position="34"/>
        <end position="132"/>
    </location>
</feature>
<feature type="region of interest" description="Disordered" evidence="1">
    <location>
        <begin position="149"/>
        <end position="433"/>
    </location>
</feature>
<feature type="compositionally biased region" description="Basic and acidic residues" evidence="1">
    <location>
        <begin position="44"/>
        <end position="54"/>
    </location>
</feature>
<proteinExistence type="predicted"/>
<name>A0A9W8MXN1_9AGAR</name>
<dbReference type="AlphaFoldDB" id="A0A9W8MXN1"/>
<feature type="compositionally biased region" description="Polar residues" evidence="1">
    <location>
        <begin position="613"/>
        <end position="635"/>
    </location>
</feature>
<dbReference type="Proteomes" id="UP001148786">
    <property type="component" value="Unassembled WGS sequence"/>
</dbReference>
<sequence>MDSSYSTTPSRRNYDVPKPETGLAEWTSKIKALQRQVDADEEDEQKKLEEEIAAARHARQRRSRGMGAGSRVDSLDISDNKEELKKFSNSSDTSANDTPKSISERQDDQDTALRKLMGRNNVYNPDKVGLPAAGVKRDSIPLAAMIGGRATGPRLQKHAPQQDAHDPTQFLQPDLNAPHPVFGSGGVAMPGMVTRKEASKSPATIVGSESSERYRPSPATKPISPSPSRENVSEVSKEDKRDVRRRSFTGTPKSPSPSIAQRYADKFESPSMVPLAQDRNSSNSKSTSPLPTYLKRQESIEPSPKKSADNYLSNFNTLSATPKSTPPLPTYLKKEDQASPSAADSPSPKLVSDYRTSINAFSPAPKPTSPLPTYTAYTKKEEAVVRATDPSRTERIQATRPATTFNGTEITLQSSSSAVKSTNGPRSNADTPLRRLMEANNVYNPDKIAPDSPRKTVAERAQTVSLAAFMGGSGKGVRLKKHAPQVDAHDPTQFTQPDLSAPHPIFGKGGIAMPGMVKSPSFQQSSSSTESTERLTTKPTWPPGTPSEKKAEERPGSPHKIGYRERALSTPRSDAQVTFNTSDSLSDWSSPRRAVSPVKIAFNATPVRDRTISVPSYSQTSPSASRAPFTTSSLSRPIPPEPKASSLSPQIPGAAPSPVISETSTSERIDSQSQQASRPWIRAKCC</sequence>
<feature type="compositionally biased region" description="Basic and acidic residues" evidence="1">
    <location>
        <begin position="231"/>
        <end position="242"/>
    </location>
</feature>
<protein>
    <submittedName>
        <fullName evidence="2">Uncharacterized protein</fullName>
    </submittedName>
</protein>
<feature type="compositionally biased region" description="Polar residues" evidence="1">
    <location>
        <begin position="570"/>
        <end position="589"/>
    </location>
</feature>
<evidence type="ECO:0000313" key="3">
    <source>
        <dbReference type="Proteomes" id="UP001148786"/>
    </source>
</evidence>
<feature type="region of interest" description="Disordered" evidence="1">
    <location>
        <begin position="613"/>
        <end position="686"/>
    </location>
</feature>
<feature type="region of interest" description="Disordered" evidence="1">
    <location>
        <begin position="1"/>
        <end position="22"/>
    </location>
</feature>
<feature type="compositionally biased region" description="Low complexity" evidence="1">
    <location>
        <begin position="338"/>
        <end position="348"/>
    </location>
</feature>
<comment type="caution">
    <text evidence="2">The sequence shown here is derived from an EMBL/GenBank/DDBJ whole genome shotgun (WGS) entry which is preliminary data.</text>
</comment>
<accession>A0A9W8MXN1</accession>
<feature type="compositionally biased region" description="Polar residues" evidence="1">
    <location>
        <begin position="278"/>
        <end position="290"/>
    </location>
</feature>
<feature type="compositionally biased region" description="Basic and acidic residues" evidence="1">
    <location>
        <begin position="102"/>
        <end position="113"/>
    </location>
</feature>
<evidence type="ECO:0000313" key="2">
    <source>
        <dbReference type="EMBL" id="KAJ3514327.1"/>
    </source>
</evidence>
<feature type="compositionally biased region" description="Polar residues" evidence="1">
    <location>
        <begin position="87"/>
        <end position="101"/>
    </location>
</feature>
<gene>
    <name evidence="2" type="ORF">NLJ89_g2434</name>
</gene>
<organism evidence="2 3">
    <name type="scientific">Agrocybe chaxingu</name>
    <dbReference type="NCBI Taxonomy" id="84603"/>
    <lineage>
        <taxon>Eukaryota</taxon>
        <taxon>Fungi</taxon>
        <taxon>Dikarya</taxon>
        <taxon>Basidiomycota</taxon>
        <taxon>Agaricomycotina</taxon>
        <taxon>Agaricomycetes</taxon>
        <taxon>Agaricomycetidae</taxon>
        <taxon>Agaricales</taxon>
        <taxon>Agaricineae</taxon>
        <taxon>Strophariaceae</taxon>
        <taxon>Agrocybe</taxon>
    </lineage>
</organism>
<feature type="compositionally biased region" description="Polar residues" evidence="1">
    <location>
        <begin position="310"/>
        <end position="323"/>
    </location>
</feature>
<feature type="compositionally biased region" description="Low complexity" evidence="1">
    <location>
        <begin position="519"/>
        <end position="530"/>
    </location>
</feature>
<feature type="compositionally biased region" description="Polar residues" evidence="1">
    <location>
        <begin position="400"/>
        <end position="430"/>
    </location>
</feature>
<feature type="compositionally biased region" description="Polar residues" evidence="1">
    <location>
        <begin position="1"/>
        <end position="11"/>
    </location>
</feature>
<dbReference type="OrthoDB" id="6375767at2759"/>
<feature type="region of interest" description="Disordered" evidence="1">
    <location>
        <begin position="474"/>
        <end position="592"/>
    </location>
</feature>
<feature type="compositionally biased region" description="Basic and acidic residues" evidence="1">
    <location>
        <begin position="547"/>
        <end position="567"/>
    </location>
</feature>
<evidence type="ECO:0000256" key="1">
    <source>
        <dbReference type="SAM" id="MobiDB-lite"/>
    </source>
</evidence>
<feature type="compositionally biased region" description="Polar residues" evidence="1">
    <location>
        <begin position="248"/>
        <end position="259"/>
    </location>
</feature>